<dbReference type="GO" id="GO:0055085">
    <property type="term" value="P:transmembrane transport"/>
    <property type="evidence" value="ECO:0007669"/>
    <property type="project" value="InterPro"/>
</dbReference>
<dbReference type="Proteomes" id="UP000317909">
    <property type="component" value="Chromosome"/>
</dbReference>
<evidence type="ECO:0000256" key="7">
    <source>
        <dbReference type="RuleBase" id="RU363032"/>
    </source>
</evidence>
<dbReference type="PANTHER" id="PTHR43744">
    <property type="entry name" value="ABC TRANSPORTER PERMEASE PROTEIN MG189-RELATED-RELATED"/>
    <property type="match status" value="1"/>
</dbReference>
<keyword evidence="4 7" id="KW-0812">Transmembrane</keyword>
<evidence type="ECO:0000256" key="2">
    <source>
        <dbReference type="ARBA" id="ARBA00022448"/>
    </source>
</evidence>
<keyword evidence="10" id="KW-1185">Reference proteome</keyword>
<evidence type="ECO:0000313" key="9">
    <source>
        <dbReference type="EMBL" id="QDT74175.1"/>
    </source>
</evidence>
<name>A0A517U0P1_9BACT</name>
<feature type="transmembrane region" description="Helical" evidence="7">
    <location>
        <begin position="178"/>
        <end position="203"/>
    </location>
</feature>
<comment type="subcellular location">
    <subcellularLocation>
        <location evidence="1 7">Cell membrane</location>
        <topology evidence="1 7">Multi-pass membrane protein</topology>
    </subcellularLocation>
</comment>
<keyword evidence="3" id="KW-1003">Cell membrane</keyword>
<feature type="transmembrane region" description="Helical" evidence="7">
    <location>
        <begin position="67"/>
        <end position="92"/>
    </location>
</feature>
<dbReference type="EMBL" id="CP036339">
    <property type="protein sequence ID" value="QDT74175.1"/>
    <property type="molecule type" value="Genomic_DNA"/>
</dbReference>
<dbReference type="SUPFAM" id="SSF161098">
    <property type="entry name" value="MetI-like"/>
    <property type="match status" value="1"/>
</dbReference>
<evidence type="ECO:0000313" key="10">
    <source>
        <dbReference type="Proteomes" id="UP000317909"/>
    </source>
</evidence>
<dbReference type="InterPro" id="IPR000515">
    <property type="entry name" value="MetI-like"/>
</dbReference>
<dbReference type="KEGG" id="llh:I41_33700"/>
<comment type="similarity">
    <text evidence="7">Belongs to the binding-protein-dependent transport system permease family.</text>
</comment>
<dbReference type="InterPro" id="IPR035906">
    <property type="entry name" value="MetI-like_sf"/>
</dbReference>
<keyword evidence="2 7" id="KW-0813">Transport</keyword>
<reference evidence="9 10" key="1">
    <citation type="submission" date="2019-02" db="EMBL/GenBank/DDBJ databases">
        <title>Deep-cultivation of Planctomycetes and their phenomic and genomic characterization uncovers novel biology.</title>
        <authorList>
            <person name="Wiegand S."/>
            <person name="Jogler M."/>
            <person name="Boedeker C."/>
            <person name="Pinto D."/>
            <person name="Vollmers J."/>
            <person name="Rivas-Marin E."/>
            <person name="Kohn T."/>
            <person name="Peeters S.H."/>
            <person name="Heuer A."/>
            <person name="Rast P."/>
            <person name="Oberbeckmann S."/>
            <person name="Bunk B."/>
            <person name="Jeske O."/>
            <person name="Meyerdierks A."/>
            <person name="Storesund J.E."/>
            <person name="Kallscheuer N."/>
            <person name="Luecker S."/>
            <person name="Lage O.M."/>
            <person name="Pohl T."/>
            <person name="Merkel B.J."/>
            <person name="Hornburger P."/>
            <person name="Mueller R.-W."/>
            <person name="Bruemmer F."/>
            <person name="Labrenz M."/>
            <person name="Spormann A.M."/>
            <person name="Op den Camp H."/>
            <person name="Overmann J."/>
            <person name="Amann R."/>
            <person name="Jetten M.S.M."/>
            <person name="Mascher T."/>
            <person name="Medema M.H."/>
            <person name="Devos D.P."/>
            <person name="Kaster A.-K."/>
            <person name="Ovreas L."/>
            <person name="Rohde M."/>
            <person name="Galperin M.Y."/>
            <person name="Jogler C."/>
        </authorList>
    </citation>
    <scope>NUCLEOTIDE SEQUENCE [LARGE SCALE GENOMIC DNA]</scope>
    <source>
        <strain evidence="9 10">I41</strain>
    </source>
</reference>
<evidence type="ECO:0000256" key="6">
    <source>
        <dbReference type="ARBA" id="ARBA00023136"/>
    </source>
</evidence>
<dbReference type="GO" id="GO:0005886">
    <property type="term" value="C:plasma membrane"/>
    <property type="evidence" value="ECO:0007669"/>
    <property type="project" value="UniProtKB-SubCell"/>
</dbReference>
<evidence type="ECO:0000256" key="3">
    <source>
        <dbReference type="ARBA" id="ARBA00022475"/>
    </source>
</evidence>
<feature type="transmembrane region" description="Helical" evidence="7">
    <location>
        <begin position="104"/>
        <end position="124"/>
    </location>
</feature>
<dbReference type="OrthoDB" id="266229at2"/>
<dbReference type="PANTHER" id="PTHR43744:SF12">
    <property type="entry name" value="ABC TRANSPORTER PERMEASE PROTEIN MG189-RELATED"/>
    <property type="match status" value="1"/>
</dbReference>
<dbReference type="Gene3D" id="1.10.3720.10">
    <property type="entry name" value="MetI-like"/>
    <property type="match status" value="1"/>
</dbReference>
<keyword evidence="5 7" id="KW-1133">Transmembrane helix</keyword>
<dbReference type="CDD" id="cd06261">
    <property type="entry name" value="TM_PBP2"/>
    <property type="match status" value="1"/>
</dbReference>
<organism evidence="9 10">
    <name type="scientific">Lacipirellula limnantheis</name>
    <dbReference type="NCBI Taxonomy" id="2528024"/>
    <lineage>
        <taxon>Bacteria</taxon>
        <taxon>Pseudomonadati</taxon>
        <taxon>Planctomycetota</taxon>
        <taxon>Planctomycetia</taxon>
        <taxon>Pirellulales</taxon>
        <taxon>Lacipirellulaceae</taxon>
        <taxon>Lacipirellula</taxon>
    </lineage>
</organism>
<dbReference type="PROSITE" id="PS50928">
    <property type="entry name" value="ABC_TM1"/>
    <property type="match status" value="1"/>
</dbReference>
<evidence type="ECO:0000256" key="1">
    <source>
        <dbReference type="ARBA" id="ARBA00004651"/>
    </source>
</evidence>
<keyword evidence="6 7" id="KW-0472">Membrane</keyword>
<dbReference type="AlphaFoldDB" id="A0A517U0P1"/>
<evidence type="ECO:0000256" key="4">
    <source>
        <dbReference type="ARBA" id="ARBA00022692"/>
    </source>
</evidence>
<feature type="transmembrane region" description="Helical" evidence="7">
    <location>
        <begin position="7"/>
        <end position="33"/>
    </location>
</feature>
<proteinExistence type="inferred from homology"/>
<dbReference type="Pfam" id="PF00528">
    <property type="entry name" value="BPD_transp_1"/>
    <property type="match status" value="1"/>
</dbReference>
<accession>A0A517U0P1</accession>
<evidence type="ECO:0000259" key="8">
    <source>
        <dbReference type="PROSITE" id="PS50928"/>
    </source>
</evidence>
<protein>
    <submittedName>
        <fullName evidence="9">L-arabinose transport system permease protein AraQ</fullName>
    </submittedName>
</protein>
<evidence type="ECO:0000256" key="5">
    <source>
        <dbReference type="ARBA" id="ARBA00022989"/>
    </source>
</evidence>
<feature type="transmembrane region" description="Helical" evidence="7">
    <location>
        <begin position="136"/>
        <end position="157"/>
    </location>
</feature>
<feature type="domain" description="ABC transmembrane type-1" evidence="8">
    <location>
        <begin position="68"/>
        <end position="257"/>
    </location>
</feature>
<gene>
    <name evidence="9" type="primary">araQ</name>
    <name evidence="9" type="ORF">I41_33700</name>
</gene>
<feature type="transmembrane region" description="Helical" evidence="7">
    <location>
        <begin position="238"/>
        <end position="257"/>
    </location>
</feature>
<sequence length="272" mass="30001">MRYVKVVITNVAVAVLGFLVAAPLLWMVGAAFMPRGTAQTYPPPLWPTAPTLQNFRELFSRLHLGRYLLNSLAISLAITSFALLLNAMAGYAFAKLRFVGREQVFRTLLAALVMPLQVGMLPLFLMLKQLGLINTYWAVIIPSMATIYGIFMVRQYALAIPDSLLDAARLDGASEWRLFFTIVLPLLRPVLATLGIFTFLSAWNDFMWPLIVLTGSENYTLPVALAILSTEHVQDAELMMAGSLITILPVLCLFILLQRQLIGGIMVGGVKG</sequence>